<dbReference type="Pfam" id="PF13842">
    <property type="entry name" value="zf-Tnp_2"/>
    <property type="match status" value="1"/>
</dbReference>
<feature type="domain" description="PiggyBac transposable element-derived protein" evidence="4">
    <location>
        <begin position="205"/>
        <end position="571"/>
    </location>
</feature>
<dbReference type="GeneTree" id="ENSGT00940000163467"/>
<evidence type="ECO:0000313" key="6">
    <source>
        <dbReference type="Proteomes" id="UP000472265"/>
    </source>
</evidence>
<evidence type="ECO:0000256" key="2">
    <source>
        <dbReference type="SAM" id="SignalP"/>
    </source>
</evidence>
<proteinExistence type="predicted"/>
<evidence type="ECO:0000259" key="3">
    <source>
        <dbReference type="Pfam" id="PF13842"/>
    </source>
</evidence>
<evidence type="ECO:0000259" key="4">
    <source>
        <dbReference type="Pfam" id="PF13843"/>
    </source>
</evidence>
<dbReference type="Pfam" id="PF13843">
    <property type="entry name" value="DDE_Tnp_1_7"/>
    <property type="match status" value="1"/>
</dbReference>
<evidence type="ECO:0000256" key="1">
    <source>
        <dbReference type="SAM" id="MobiDB-lite"/>
    </source>
</evidence>
<reference evidence="5" key="2">
    <citation type="submission" date="2025-08" db="UniProtKB">
        <authorList>
            <consortium name="Ensembl"/>
        </authorList>
    </citation>
    <scope>IDENTIFICATION</scope>
</reference>
<feature type="signal peptide" evidence="2">
    <location>
        <begin position="1"/>
        <end position="21"/>
    </location>
</feature>
<reference evidence="5" key="3">
    <citation type="submission" date="2025-09" db="UniProtKB">
        <authorList>
            <consortium name="Ensembl"/>
        </authorList>
    </citation>
    <scope>IDENTIFICATION</scope>
</reference>
<dbReference type="OMA" id="NECEVPL"/>
<feature type="region of interest" description="Disordered" evidence="1">
    <location>
        <begin position="24"/>
        <end position="152"/>
    </location>
</feature>
<feature type="domain" description="PiggyBac transposable element-derived protein 4 C-terminal zinc-finger" evidence="3">
    <location>
        <begin position="626"/>
        <end position="674"/>
    </location>
</feature>
<dbReference type="InterPro" id="IPR029526">
    <property type="entry name" value="PGBD"/>
</dbReference>
<dbReference type="Proteomes" id="UP000472265">
    <property type="component" value="Chromosome 11"/>
</dbReference>
<reference evidence="5" key="1">
    <citation type="submission" date="2021-04" db="EMBL/GenBank/DDBJ databases">
        <authorList>
            <consortium name="Wellcome Sanger Institute Data Sharing"/>
        </authorList>
    </citation>
    <scope>NUCLEOTIDE SEQUENCE [LARGE SCALE GENOMIC DNA]</scope>
</reference>
<dbReference type="PANTHER" id="PTHR46599:SF3">
    <property type="entry name" value="PIGGYBAC TRANSPOSABLE ELEMENT-DERIVED PROTEIN 4"/>
    <property type="match status" value="1"/>
</dbReference>
<sequence length="675" mass="76709">MPKVLLLIWMFLLHSPKMASRRRFNEITREDETTEKEGTATEVPLESDDDDGESGAESFLTDDELAYQEGLDPAEDSDSEKDEEPGTSTAEQIGEPTASPEKASSSGEHKPSRSQSHSRTRSRSPLRERGVSTSRSRTRSRSPGQGCSVSRGWGRKRCPIRKWPKRCGPVTSWKTESDPDSCPSSIKFIPARPPGHQLNSNGTYTPLDLFKLFFSNDTAKTLCQNTNRQASKNNESKKYTWTDINVQEFFKYVGLTFFFALVKLNTIHDYWKRNTIFSVPFPANIMPRDRYRVISWNIHMSDPEKDAENDKKKGAPDYDRLFRLRPLMDTIKNACKAFYHPRQNLSVDEKVAATRTQVGLKRYMKGKQTKCGFKLFVLADSSNGYTFDFSVYTGKTLFSTGAGLAYDSVMALVKPAHLGSGFNLYVDNFYTSPKLFKDLLSLNIGACGSYRDNRNDCQGSISNDPRGSIRWIRDGPLLFVKWMDTREVTICSTIHSAYSGCTVNRRVKTPEGQWAVKSIPCPTPVVDYNKYMEGFDLSDQVIHYYSVHHKSMRWYGTLFYHFLDIAATNSYLLHKEICREKQEEPMTHRAFLEELTAQLCGVSVVIPPAKAQSSHLPVAICTQQDISRRASYGRKTCIHCRQTRKVGQSTPWKCKQCDVALCLIADRNCFEAWHS</sequence>
<feature type="compositionally biased region" description="Acidic residues" evidence="1">
    <location>
        <begin position="45"/>
        <end position="85"/>
    </location>
</feature>
<dbReference type="PANTHER" id="PTHR46599">
    <property type="entry name" value="PIGGYBAC TRANSPOSABLE ELEMENT-DERIVED PROTEIN 4"/>
    <property type="match status" value="1"/>
</dbReference>
<dbReference type="AlphaFoldDB" id="A0A671VKD7"/>
<accession>A0A671VKD7</accession>
<organism evidence="5 6">
    <name type="scientific">Sparus aurata</name>
    <name type="common">Gilthead sea bream</name>
    <dbReference type="NCBI Taxonomy" id="8175"/>
    <lineage>
        <taxon>Eukaryota</taxon>
        <taxon>Metazoa</taxon>
        <taxon>Chordata</taxon>
        <taxon>Craniata</taxon>
        <taxon>Vertebrata</taxon>
        <taxon>Euteleostomi</taxon>
        <taxon>Actinopterygii</taxon>
        <taxon>Neopterygii</taxon>
        <taxon>Teleostei</taxon>
        <taxon>Neoteleostei</taxon>
        <taxon>Acanthomorphata</taxon>
        <taxon>Eupercaria</taxon>
        <taxon>Spariformes</taxon>
        <taxon>Sparidae</taxon>
        <taxon>Sparus</taxon>
    </lineage>
</organism>
<dbReference type="Ensembl" id="ENSSAUT00010028896.1">
    <property type="protein sequence ID" value="ENSSAUP00010027388.1"/>
    <property type="gene ID" value="ENSSAUG00010011843.1"/>
</dbReference>
<feature type="compositionally biased region" description="Basic and acidic residues" evidence="1">
    <location>
        <begin position="24"/>
        <end position="39"/>
    </location>
</feature>
<protein>
    <submittedName>
        <fullName evidence="5">Uncharacterized protein</fullName>
    </submittedName>
</protein>
<name>A0A671VKD7_SPAAU</name>
<feature type="chain" id="PRO_5025630128" evidence="2">
    <location>
        <begin position="22"/>
        <end position="675"/>
    </location>
</feature>
<gene>
    <name evidence="5" type="primary">LOC115590951</name>
</gene>
<dbReference type="InParanoid" id="A0A671VKD7"/>
<keyword evidence="2" id="KW-0732">Signal</keyword>
<dbReference type="InterPro" id="IPR032718">
    <property type="entry name" value="PGBD4_Znf_C"/>
</dbReference>
<keyword evidence="6" id="KW-1185">Reference proteome</keyword>
<evidence type="ECO:0000313" key="5">
    <source>
        <dbReference type="Ensembl" id="ENSSAUP00010027388.1"/>
    </source>
</evidence>